<proteinExistence type="predicted"/>
<evidence type="ECO:0000313" key="1">
    <source>
        <dbReference type="EMBL" id="MAA23577.1"/>
    </source>
</evidence>
<organism evidence="1">
    <name type="scientific">Rhipicephalus zambeziensis</name>
    <dbReference type="NCBI Taxonomy" id="60191"/>
    <lineage>
        <taxon>Eukaryota</taxon>
        <taxon>Metazoa</taxon>
        <taxon>Ecdysozoa</taxon>
        <taxon>Arthropoda</taxon>
        <taxon>Chelicerata</taxon>
        <taxon>Arachnida</taxon>
        <taxon>Acari</taxon>
        <taxon>Parasitiformes</taxon>
        <taxon>Ixodida</taxon>
        <taxon>Ixodoidea</taxon>
        <taxon>Ixodidae</taxon>
        <taxon>Rhipicephalinae</taxon>
        <taxon>Rhipicephalus</taxon>
        <taxon>Rhipicephalus</taxon>
    </lineage>
</organism>
<reference evidence="1" key="1">
    <citation type="journal article" date="2017" name="Parasit. Vectors">
        <title>Sialotranscriptomics of Rhipicephalus zambeziensis reveals intricate expression profiles of secretory proteins and suggests tight temporal transcriptional regulation during blood-feeding.</title>
        <authorList>
            <person name="de Castro M.H."/>
            <person name="de Klerk D."/>
            <person name="Pienaar R."/>
            <person name="Rees D.J.G."/>
            <person name="Mans B.J."/>
        </authorList>
    </citation>
    <scope>NUCLEOTIDE SEQUENCE</scope>
    <source>
        <tissue evidence="1">Salivary glands</tissue>
    </source>
</reference>
<dbReference type="EMBL" id="GFPF01012431">
    <property type="protein sequence ID" value="MAA23577.1"/>
    <property type="molecule type" value="Transcribed_RNA"/>
</dbReference>
<sequence length="167" mass="18989">MTLYDMRGSALLHPDQHCTHLILNDMHRRILHGGVSATLAELRERCWLLRGCHCVKAVISKRRVYKQFRHNATSTPTAPFLKDMVPQSQPFQVSGVNFVRLVFVRGDFNMKAYTVVFTCVVVHLDLCNGTTVNAFLMAFRHFVMQRGTASVLHSDKAVTFKVASREL</sequence>
<name>A0A224Z173_9ACAR</name>
<accession>A0A224Z173</accession>
<dbReference type="AlphaFoldDB" id="A0A224Z173"/>
<protein>
    <submittedName>
        <fullName evidence="1">Tick transposon</fullName>
    </submittedName>
</protein>
<dbReference type="PANTHER" id="PTHR47331">
    <property type="entry name" value="PHD-TYPE DOMAIN-CONTAINING PROTEIN"/>
    <property type="match status" value="1"/>
</dbReference>